<name>A0A382NNA5_9ZZZZ</name>
<dbReference type="EMBL" id="UINC01101361">
    <property type="protein sequence ID" value="SVC62110.1"/>
    <property type="molecule type" value="Genomic_DNA"/>
</dbReference>
<dbReference type="GO" id="GO:0030288">
    <property type="term" value="C:outer membrane-bounded periplasmic space"/>
    <property type="evidence" value="ECO:0007669"/>
    <property type="project" value="TreeGrafter"/>
</dbReference>
<reference evidence="2" key="1">
    <citation type="submission" date="2018-05" db="EMBL/GenBank/DDBJ databases">
        <authorList>
            <person name="Lanie J.A."/>
            <person name="Ng W.-L."/>
            <person name="Kazmierczak K.M."/>
            <person name="Andrzejewski T.M."/>
            <person name="Davidsen T.M."/>
            <person name="Wayne K.J."/>
            <person name="Tettelin H."/>
            <person name="Glass J.I."/>
            <person name="Rusch D."/>
            <person name="Podicherti R."/>
            <person name="Tsui H.-C.T."/>
            <person name="Winkler M.E."/>
        </authorList>
    </citation>
    <scope>NUCLEOTIDE SEQUENCE</scope>
</reference>
<dbReference type="Gene3D" id="3.60.21.10">
    <property type="match status" value="1"/>
</dbReference>
<dbReference type="Gene3D" id="3.90.780.10">
    <property type="entry name" value="5'-Nucleotidase, C-terminal domain"/>
    <property type="match status" value="1"/>
</dbReference>
<dbReference type="SUPFAM" id="SSF55816">
    <property type="entry name" value="5'-nucleotidase (syn. UDP-sugar hydrolase), C-terminal domain"/>
    <property type="match status" value="1"/>
</dbReference>
<dbReference type="InterPro" id="IPR006179">
    <property type="entry name" value="5_nucleotidase/apyrase"/>
</dbReference>
<dbReference type="AlphaFoldDB" id="A0A382NNA5"/>
<dbReference type="GO" id="GO:0009166">
    <property type="term" value="P:nucleotide catabolic process"/>
    <property type="evidence" value="ECO:0007669"/>
    <property type="project" value="InterPro"/>
</dbReference>
<dbReference type="Pfam" id="PF02872">
    <property type="entry name" value="5_nucleotid_C"/>
    <property type="match status" value="1"/>
</dbReference>
<feature type="domain" description="5'-Nucleotidase C-terminal" evidence="1">
    <location>
        <begin position="244"/>
        <end position="357"/>
    </location>
</feature>
<accession>A0A382NNA5</accession>
<dbReference type="InterPro" id="IPR008334">
    <property type="entry name" value="5'-Nucleotdase_C"/>
</dbReference>
<evidence type="ECO:0000313" key="2">
    <source>
        <dbReference type="EMBL" id="SVC62110.1"/>
    </source>
</evidence>
<evidence type="ECO:0000259" key="1">
    <source>
        <dbReference type="Pfam" id="PF02872"/>
    </source>
</evidence>
<organism evidence="2">
    <name type="scientific">marine metagenome</name>
    <dbReference type="NCBI Taxonomy" id="408172"/>
    <lineage>
        <taxon>unclassified sequences</taxon>
        <taxon>metagenomes</taxon>
        <taxon>ecological metagenomes</taxon>
    </lineage>
</organism>
<feature type="non-terminal residue" evidence="2">
    <location>
        <position position="1"/>
    </location>
</feature>
<dbReference type="PANTHER" id="PTHR11575:SF24">
    <property type="entry name" value="5'-NUCLEOTIDASE"/>
    <property type="match status" value="1"/>
</dbReference>
<protein>
    <recommendedName>
        <fullName evidence="1">5'-Nucleotidase C-terminal domain-containing protein</fullName>
    </recommendedName>
</protein>
<dbReference type="InterPro" id="IPR036907">
    <property type="entry name" value="5'-Nucleotdase_C_sf"/>
</dbReference>
<feature type="non-terminal residue" evidence="2">
    <location>
        <position position="366"/>
    </location>
</feature>
<gene>
    <name evidence="2" type="ORF">METZ01_LOCUS314964</name>
</gene>
<dbReference type="SUPFAM" id="SSF56300">
    <property type="entry name" value="Metallo-dependent phosphatases"/>
    <property type="match status" value="1"/>
</dbReference>
<dbReference type="GO" id="GO:0016787">
    <property type="term" value="F:hydrolase activity"/>
    <property type="evidence" value="ECO:0007669"/>
    <property type="project" value="InterPro"/>
</dbReference>
<proteinExistence type="predicted"/>
<dbReference type="PANTHER" id="PTHR11575">
    <property type="entry name" value="5'-NUCLEOTIDASE-RELATED"/>
    <property type="match status" value="1"/>
</dbReference>
<sequence length="366" mass="40128">ASMINLMREGGYEALLPASHEMDFGIDVLKLQQLRATFPFVATNVQYENDGTYPFNRIVLKDIGGIKVGLLGVVSRESLQDTDPRHLERILISDPVQAAVGAVDTLAQAGARYIIALSNMDVEETQAFAAATPGINLVIAGGHRRPDSEAHTNVLTRMVNGVEIVTTPRFGPFLGQIDIQFVRQPGDVYRPVNTNAFLHTVDHHVDDDPQGAYLVAQADSTFQHIFQDTLGIILNHGREAQALLVAHILRLYGDSEIGILNLGQVNEVVADAPLIHHDINRLELYPVTINTMKIKGIKIKQLIARSNNTPDEDRRLTFAGIDIANMTIAGRALNDKEFYDVATVDFLARGGDGYTEFVGNPSLVET</sequence>
<dbReference type="InterPro" id="IPR029052">
    <property type="entry name" value="Metallo-depent_PP-like"/>
</dbReference>